<dbReference type="EMBL" id="CAJNOM010000058">
    <property type="protein sequence ID" value="CAF0945566.1"/>
    <property type="molecule type" value="Genomic_DNA"/>
</dbReference>
<evidence type="ECO:0000313" key="3">
    <source>
        <dbReference type="Proteomes" id="UP000663832"/>
    </source>
</evidence>
<protein>
    <submittedName>
        <fullName evidence="2">Uncharacterized protein</fullName>
    </submittedName>
</protein>
<feature type="transmembrane region" description="Helical" evidence="1">
    <location>
        <begin position="43"/>
        <end position="66"/>
    </location>
</feature>
<keyword evidence="1" id="KW-1133">Transmembrane helix</keyword>
<comment type="caution">
    <text evidence="2">The sequence shown here is derived from an EMBL/GenBank/DDBJ whole genome shotgun (WGS) entry which is preliminary data.</text>
</comment>
<feature type="transmembrane region" description="Helical" evidence="1">
    <location>
        <begin position="224"/>
        <end position="241"/>
    </location>
</feature>
<dbReference type="Proteomes" id="UP000663832">
    <property type="component" value="Unassembled WGS sequence"/>
</dbReference>
<dbReference type="SUPFAM" id="SSF81321">
    <property type="entry name" value="Family A G protein-coupled receptor-like"/>
    <property type="match status" value="1"/>
</dbReference>
<dbReference type="Gene3D" id="1.20.1070.10">
    <property type="entry name" value="Rhodopsin 7-helix transmembrane proteins"/>
    <property type="match status" value="1"/>
</dbReference>
<feature type="transmembrane region" description="Helical" evidence="1">
    <location>
        <begin position="12"/>
        <end position="31"/>
    </location>
</feature>
<name>A0A814CTC4_9BILA</name>
<keyword evidence="3" id="KW-1185">Reference proteome</keyword>
<feature type="transmembrane region" description="Helical" evidence="1">
    <location>
        <begin position="141"/>
        <end position="163"/>
    </location>
</feature>
<feature type="transmembrane region" description="Helical" evidence="1">
    <location>
        <begin position="78"/>
        <end position="103"/>
    </location>
</feature>
<accession>A0A814CTC4</accession>
<gene>
    <name evidence="2" type="ORF">QVE165_LOCUS11913</name>
</gene>
<reference evidence="2" key="1">
    <citation type="submission" date="2021-02" db="EMBL/GenBank/DDBJ databases">
        <authorList>
            <person name="Nowell W R."/>
        </authorList>
    </citation>
    <scope>NUCLEOTIDE SEQUENCE</scope>
</reference>
<keyword evidence="1" id="KW-0472">Membrane</keyword>
<keyword evidence="1" id="KW-0812">Transmembrane</keyword>
<dbReference type="AlphaFoldDB" id="A0A814CTC4"/>
<proteinExistence type="predicted"/>
<organism evidence="2 3">
    <name type="scientific">Adineta steineri</name>
    <dbReference type="NCBI Taxonomy" id="433720"/>
    <lineage>
        <taxon>Eukaryota</taxon>
        <taxon>Metazoa</taxon>
        <taxon>Spiralia</taxon>
        <taxon>Gnathifera</taxon>
        <taxon>Rotifera</taxon>
        <taxon>Eurotatoria</taxon>
        <taxon>Bdelloidea</taxon>
        <taxon>Adinetida</taxon>
        <taxon>Adinetidae</taxon>
        <taxon>Adineta</taxon>
    </lineage>
</organism>
<feature type="transmembrane region" description="Helical" evidence="1">
    <location>
        <begin position="184"/>
        <end position="204"/>
    </location>
</feature>
<sequence>MAIPNIVRSWLYQGFQIPSILFGVVILYYLLMDRALRNALNNHVIIAMVSVGLILQFFDVTALTYITRTGTELVSTKAFCLAWVSIRSIGFPGVINLVAWASIERHILIFHANLVRTKTKRFFFSLSSVGHLHDDSWPYCGYYSCVTVNPSVAFVALIIRVLVSKCRARQRIQWRNYRKMAIQLLSISFLYIVLYCPPIFLYVAYLAGLKQIAAISYYSDSNYFGYYAITLTPFICALSLPELRMKFKICFPCCRRRRPAIGPQALMMTRPTAGPTAAIAAIAQ</sequence>
<evidence type="ECO:0000313" key="2">
    <source>
        <dbReference type="EMBL" id="CAF0945566.1"/>
    </source>
</evidence>
<evidence type="ECO:0000256" key="1">
    <source>
        <dbReference type="SAM" id="Phobius"/>
    </source>
</evidence>